<evidence type="ECO:0000313" key="2">
    <source>
        <dbReference type="Proteomes" id="UP000320176"/>
    </source>
</evidence>
<name>A0A5C6A0E1_9BACT</name>
<comment type="caution">
    <text evidence="1">The sequence shown here is derived from an EMBL/GenBank/DDBJ whole genome shotgun (WGS) entry which is preliminary data.</text>
</comment>
<evidence type="ECO:0008006" key="3">
    <source>
        <dbReference type="Google" id="ProtNLM"/>
    </source>
</evidence>
<evidence type="ECO:0000313" key="1">
    <source>
        <dbReference type="EMBL" id="TWT93292.1"/>
    </source>
</evidence>
<reference evidence="1 2" key="1">
    <citation type="submission" date="2019-02" db="EMBL/GenBank/DDBJ databases">
        <title>Deep-cultivation of Planctomycetes and their phenomic and genomic characterization uncovers novel biology.</title>
        <authorList>
            <person name="Wiegand S."/>
            <person name="Jogler M."/>
            <person name="Boedeker C."/>
            <person name="Pinto D."/>
            <person name="Vollmers J."/>
            <person name="Rivas-Marin E."/>
            <person name="Kohn T."/>
            <person name="Peeters S.H."/>
            <person name="Heuer A."/>
            <person name="Rast P."/>
            <person name="Oberbeckmann S."/>
            <person name="Bunk B."/>
            <person name="Jeske O."/>
            <person name="Meyerdierks A."/>
            <person name="Storesund J.E."/>
            <person name="Kallscheuer N."/>
            <person name="Luecker S."/>
            <person name="Lage O.M."/>
            <person name="Pohl T."/>
            <person name="Merkel B.J."/>
            <person name="Hornburger P."/>
            <person name="Mueller R.-W."/>
            <person name="Bruemmer F."/>
            <person name="Labrenz M."/>
            <person name="Spormann A.M."/>
            <person name="Op Den Camp H."/>
            <person name="Overmann J."/>
            <person name="Amann R."/>
            <person name="Jetten M.S.M."/>
            <person name="Mascher T."/>
            <person name="Medema M.H."/>
            <person name="Devos D.P."/>
            <person name="Kaster A.-K."/>
            <person name="Ovreas L."/>
            <person name="Rohde M."/>
            <person name="Galperin M.Y."/>
            <person name="Jogler C."/>
        </authorList>
    </citation>
    <scope>NUCLEOTIDE SEQUENCE [LARGE SCALE GENOMIC DNA]</scope>
    <source>
        <strain evidence="1 2">Pla52n</strain>
    </source>
</reference>
<dbReference type="EMBL" id="SJPN01000009">
    <property type="protein sequence ID" value="TWT93292.1"/>
    <property type="molecule type" value="Genomic_DNA"/>
</dbReference>
<sequence length="145" mass="16593">MIWFIILASIGIPLALVVWRVDDWNRDWTTNHASLEDTAVRPELRPQIFTGAVADVADRIERWSEQQSHWDLVQRNDTEWETTLKMTRTTGLFRFVDDVTVQLRSAPESEGHVTMYATSQSRIGKGDLGQNPRNLAELVRGVNAM</sequence>
<dbReference type="InterPro" id="IPR010865">
    <property type="entry name" value="DUF1499"/>
</dbReference>
<proteinExistence type="predicted"/>
<protein>
    <recommendedName>
        <fullName evidence="3">DUF1499 domain-containing protein</fullName>
    </recommendedName>
</protein>
<dbReference type="Pfam" id="PF07386">
    <property type="entry name" value="DUF1499"/>
    <property type="match status" value="1"/>
</dbReference>
<accession>A0A5C6A0E1</accession>
<organism evidence="1 2">
    <name type="scientific">Stieleria varia</name>
    <dbReference type="NCBI Taxonomy" id="2528005"/>
    <lineage>
        <taxon>Bacteria</taxon>
        <taxon>Pseudomonadati</taxon>
        <taxon>Planctomycetota</taxon>
        <taxon>Planctomycetia</taxon>
        <taxon>Pirellulales</taxon>
        <taxon>Pirellulaceae</taxon>
        <taxon>Stieleria</taxon>
    </lineage>
</organism>
<dbReference type="Proteomes" id="UP000320176">
    <property type="component" value="Unassembled WGS sequence"/>
</dbReference>
<dbReference type="AlphaFoldDB" id="A0A5C6A0E1"/>
<keyword evidence="2" id="KW-1185">Reference proteome</keyword>
<gene>
    <name evidence="1" type="ORF">Pla52n_59520</name>
</gene>